<reference evidence="1 2" key="1">
    <citation type="submission" date="2019-05" db="EMBL/GenBank/DDBJ databases">
        <title>Nesterenkonia sp. GY074 isolated from the Southern Atlantic Ocean.</title>
        <authorList>
            <person name="Zhang G."/>
        </authorList>
    </citation>
    <scope>NUCLEOTIDE SEQUENCE [LARGE SCALE GENOMIC DNA]</scope>
    <source>
        <strain evidence="1 2">GY074</strain>
    </source>
</reference>
<dbReference type="OrthoDB" id="4729899at2"/>
<dbReference type="SUPFAM" id="SSF52091">
    <property type="entry name" value="SpoIIaa-like"/>
    <property type="match status" value="1"/>
</dbReference>
<evidence type="ECO:0000313" key="2">
    <source>
        <dbReference type="Proteomes" id="UP000310458"/>
    </source>
</evidence>
<dbReference type="RefSeq" id="WP_138253842.1">
    <property type="nucleotide sequence ID" value="NZ_VAVZ01000037.1"/>
</dbReference>
<dbReference type="EMBL" id="VAVZ01000037">
    <property type="protein sequence ID" value="TLP94188.1"/>
    <property type="molecule type" value="Genomic_DNA"/>
</dbReference>
<comment type="caution">
    <text evidence="1">The sequence shown here is derived from an EMBL/GenBank/DDBJ whole genome shotgun (WGS) entry which is preliminary data.</text>
</comment>
<proteinExistence type="predicted"/>
<dbReference type="InterPro" id="IPR038396">
    <property type="entry name" value="SpoIIAA-like_sf"/>
</dbReference>
<protein>
    <submittedName>
        <fullName evidence="1">STAS/SEC14 domain-containing protein</fullName>
    </submittedName>
</protein>
<accession>A0A5R9B899</accession>
<gene>
    <name evidence="1" type="ORF">FEF26_12335</name>
</gene>
<keyword evidence="2" id="KW-1185">Reference proteome</keyword>
<dbReference type="Pfam" id="PF11964">
    <property type="entry name" value="SpoIIAA-like"/>
    <property type="match status" value="1"/>
</dbReference>
<dbReference type="Gene3D" id="3.40.50.10600">
    <property type="entry name" value="SpoIIaa-like domains"/>
    <property type="match status" value="1"/>
</dbReference>
<dbReference type="InterPro" id="IPR021866">
    <property type="entry name" value="SpoIIAA-like"/>
</dbReference>
<name>A0A5R9B899_9MICC</name>
<evidence type="ECO:0000313" key="1">
    <source>
        <dbReference type="EMBL" id="TLP94188.1"/>
    </source>
</evidence>
<sequence length="123" mass="13717">MIEIIQSPDHVLAVRVSGKVNKEEWETVTSAVEDALRRHDQLALYANFIDLDTMTAGAVLEDIKFSLTNIANFNQFTRLAVVTDASWIEKMTLLGEKVLPDAETRVFAHGEEVAALQWAEEGT</sequence>
<dbReference type="Proteomes" id="UP000310458">
    <property type="component" value="Unassembled WGS sequence"/>
</dbReference>
<organism evidence="1 2">
    <name type="scientific">Nesterenkonia salmonea</name>
    <dbReference type="NCBI Taxonomy" id="1804987"/>
    <lineage>
        <taxon>Bacteria</taxon>
        <taxon>Bacillati</taxon>
        <taxon>Actinomycetota</taxon>
        <taxon>Actinomycetes</taxon>
        <taxon>Micrococcales</taxon>
        <taxon>Micrococcaceae</taxon>
        <taxon>Nesterenkonia</taxon>
    </lineage>
</organism>
<dbReference type="AlphaFoldDB" id="A0A5R9B899"/>
<dbReference type="InterPro" id="IPR036513">
    <property type="entry name" value="STAS_dom_sf"/>
</dbReference>